<evidence type="ECO:0000313" key="8">
    <source>
        <dbReference type="Proteomes" id="UP000622707"/>
    </source>
</evidence>
<evidence type="ECO:0000256" key="1">
    <source>
        <dbReference type="ARBA" id="ARBA00005854"/>
    </source>
</evidence>
<sequence length="344" mass="37127">MMTPTKRVVRSDLWLNPVFDERIAREQDISLGIFPVRGNDAAAWDILAGTHVYHVSAAKDELPKQWFATGELVARCPQLLCVSSSGAGYDTVDVPACTAAGVAVVNQAGGNADSVAEHTLAMMLSLSRHMLQCDRRMRRETGFSREEVMGHEIKGLTLGLVGIGNVGTRVARLARAFGLEVLATDPYVPPEEIARRGAKPASLQQVLEQSDFVSLHCPRDASTLKMIDAAAFARMKKGAIFITTARGGIHEEAALVAALQSGHLAGAGIDVWDREPPPLDHPLLAMDNVFATFHNAGVTHEARRNVAAIAAEQIVDLLAGGKPPRLVNPEVWPAYVERRVRILG</sequence>
<keyword evidence="8" id="KW-1185">Reference proteome</keyword>
<evidence type="ECO:0000256" key="3">
    <source>
        <dbReference type="ARBA" id="ARBA00023027"/>
    </source>
</evidence>
<gene>
    <name evidence="7" type="ORF">JI746_27455</name>
</gene>
<name>A0ABS1JX21_9BURK</name>
<reference evidence="7 8" key="1">
    <citation type="journal article" date="2017" name="Int. J. Syst. Evol. Microbiol.">
        <title>Ramlibacter alkalitolerans sp. nov., alkali-tolerant bacterium isolated from soil of ginseng.</title>
        <authorList>
            <person name="Lee D.H."/>
            <person name="Cha C.J."/>
        </authorList>
    </citation>
    <scope>NUCLEOTIDE SEQUENCE [LARGE SCALE GENOMIC DNA]</scope>
    <source>
        <strain evidence="7 8">KACC 19305</strain>
    </source>
</reference>
<dbReference type="CDD" id="cd12173">
    <property type="entry name" value="PGDH_4"/>
    <property type="match status" value="1"/>
</dbReference>
<evidence type="ECO:0000313" key="7">
    <source>
        <dbReference type="EMBL" id="MBL0428870.1"/>
    </source>
</evidence>
<comment type="caution">
    <text evidence="7">The sequence shown here is derived from an EMBL/GenBank/DDBJ whole genome shotgun (WGS) entry which is preliminary data.</text>
</comment>
<keyword evidence="3" id="KW-0520">NAD</keyword>
<dbReference type="InterPro" id="IPR050857">
    <property type="entry name" value="D-2-hydroxyacid_DH"/>
</dbReference>
<dbReference type="SUPFAM" id="SSF51735">
    <property type="entry name" value="NAD(P)-binding Rossmann-fold domains"/>
    <property type="match status" value="1"/>
</dbReference>
<proteinExistence type="inferred from homology"/>
<dbReference type="InterPro" id="IPR029753">
    <property type="entry name" value="D-isomer_DH_CS"/>
</dbReference>
<protein>
    <submittedName>
        <fullName evidence="7">Hydroxyacid dehydrogenase</fullName>
    </submittedName>
</protein>
<dbReference type="PANTHER" id="PTHR42789:SF1">
    <property type="entry name" value="D-ISOMER SPECIFIC 2-HYDROXYACID DEHYDROGENASE FAMILY PROTEIN (AFU_ORTHOLOGUE AFUA_6G10090)"/>
    <property type="match status" value="1"/>
</dbReference>
<dbReference type="InterPro" id="IPR006140">
    <property type="entry name" value="D-isomer_DH_NAD-bd"/>
</dbReference>
<evidence type="ECO:0000256" key="2">
    <source>
        <dbReference type="ARBA" id="ARBA00023002"/>
    </source>
</evidence>
<dbReference type="InterPro" id="IPR036291">
    <property type="entry name" value="NAD(P)-bd_dom_sf"/>
</dbReference>
<feature type="domain" description="D-isomer specific 2-hydroxyacid dehydrogenase catalytic" evidence="5">
    <location>
        <begin position="69"/>
        <end position="328"/>
    </location>
</feature>
<evidence type="ECO:0000259" key="5">
    <source>
        <dbReference type="Pfam" id="PF00389"/>
    </source>
</evidence>
<dbReference type="Pfam" id="PF02826">
    <property type="entry name" value="2-Hacid_dh_C"/>
    <property type="match status" value="1"/>
</dbReference>
<dbReference type="Proteomes" id="UP000622707">
    <property type="component" value="Unassembled WGS sequence"/>
</dbReference>
<dbReference type="SUPFAM" id="SSF52283">
    <property type="entry name" value="Formate/glycerate dehydrogenase catalytic domain-like"/>
    <property type="match status" value="1"/>
</dbReference>
<keyword evidence="2 4" id="KW-0560">Oxidoreductase</keyword>
<evidence type="ECO:0000256" key="4">
    <source>
        <dbReference type="RuleBase" id="RU003719"/>
    </source>
</evidence>
<dbReference type="EMBL" id="JAEQND010000026">
    <property type="protein sequence ID" value="MBL0428870.1"/>
    <property type="molecule type" value="Genomic_DNA"/>
</dbReference>
<accession>A0ABS1JX21</accession>
<dbReference type="PANTHER" id="PTHR42789">
    <property type="entry name" value="D-ISOMER SPECIFIC 2-HYDROXYACID DEHYDROGENASE FAMILY PROTEIN (AFU_ORTHOLOGUE AFUA_6G10090)"/>
    <property type="match status" value="1"/>
</dbReference>
<comment type="similarity">
    <text evidence="1 4">Belongs to the D-isomer specific 2-hydroxyacid dehydrogenase family.</text>
</comment>
<feature type="domain" description="D-isomer specific 2-hydroxyacid dehydrogenase NAD-binding" evidence="6">
    <location>
        <begin position="120"/>
        <end position="296"/>
    </location>
</feature>
<dbReference type="Gene3D" id="3.40.50.720">
    <property type="entry name" value="NAD(P)-binding Rossmann-like Domain"/>
    <property type="match status" value="2"/>
</dbReference>
<organism evidence="7 8">
    <name type="scientific">Ramlibacter alkalitolerans</name>
    <dbReference type="NCBI Taxonomy" id="2039631"/>
    <lineage>
        <taxon>Bacteria</taxon>
        <taxon>Pseudomonadati</taxon>
        <taxon>Pseudomonadota</taxon>
        <taxon>Betaproteobacteria</taxon>
        <taxon>Burkholderiales</taxon>
        <taxon>Comamonadaceae</taxon>
        <taxon>Ramlibacter</taxon>
    </lineage>
</organism>
<dbReference type="PROSITE" id="PS00670">
    <property type="entry name" value="D_2_HYDROXYACID_DH_2"/>
    <property type="match status" value="1"/>
</dbReference>
<dbReference type="InterPro" id="IPR006139">
    <property type="entry name" value="D-isomer_2_OHA_DH_cat_dom"/>
</dbReference>
<dbReference type="Pfam" id="PF00389">
    <property type="entry name" value="2-Hacid_dh"/>
    <property type="match status" value="1"/>
</dbReference>
<evidence type="ECO:0000259" key="6">
    <source>
        <dbReference type="Pfam" id="PF02826"/>
    </source>
</evidence>